<reference evidence="2 3" key="2">
    <citation type="submission" date="2019-04" db="EMBL/GenBank/DDBJ databases">
        <title>Genome sequencing of Clostridium botulinum Groups I-IV and Clostridium butyricum.</title>
        <authorList>
            <person name="Brunt J."/>
            <person name="Van Vliet A.H.M."/>
            <person name="Stringer S.C."/>
            <person name="Carter A.T."/>
            <person name="Peck M.W."/>
        </authorList>
    </citation>
    <scope>NUCLEOTIDE SEQUENCE [LARGE SCALE GENOMIC DNA]</scope>
    <source>
        <strain evidence="2 3">CB-K-33E</strain>
    </source>
</reference>
<reference evidence="1" key="1">
    <citation type="journal article" date="2016" name="Genome Biol. Evol.">
        <title>Evolution of chromosomal Clostridium botulinum type E neurotoxin gene clusters: evidence provided by their rare plasmid borne counterparts.</title>
        <authorList>
            <person name="Carter A.T."/>
            <person name="Austin J.W."/>
            <person name="Weedmark K.A."/>
            <person name="Peck M.W."/>
        </authorList>
    </citation>
    <scope>NUCLEOTIDE SEQUENCE</scope>
    <source>
        <strain evidence="1">IFR 12/29</strain>
        <plasmid evidence="1">p12/29</plasmid>
    </source>
</reference>
<keyword evidence="1" id="KW-0614">Plasmid</keyword>
<accession>A0A126JI44</accession>
<dbReference type="AlphaFoldDB" id="A0A126JI44"/>
<dbReference type="EMBL" id="KT897275">
    <property type="protein sequence ID" value="ALT05332.1"/>
    <property type="molecule type" value="Genomic_DNA"/>
</dbReference>
<organism evidence="1">
    <name type="scientific">Clostridium botulinum</name>
    <dbReference type="NCBI Taxonomy" id="1491"/>
    <lineage>
        <taxon>Bacteria</taxon>
        <taxon>Bacillati</taxon>
        <taxon>Bacillota</taxon>
        <taxon>Clostridia</taxon>
        <taxon>Eubacteriales</taxon>
        <taxon>Clostridiaceae</taxon>
        <taxon>Clostridium</taxon>
    </lineage>
</organism>
<geneLocation type="plasmid" evidence="1">
    <name>p12/29</name>
</geneLocation>
<evidence type="ECO:0000313" key="1">
    <source>
        <dbReference type="EMBL" id="ALT05332.1"/>
    </source>
</evidence>
<dbReference type="Proteomes" id="UP000473681">
    <property type="component" value="Unassembled WGS sequence"/>
</dbReference>
<dbReference type="EMBL" id="SWVK01000034">
    <property type="protein sequence ID" value="NFN36838.1"/>
    <property type="molecule type" value="Genomic_DNA"/>
</dbReference>
<name>A0A126JI44_CLOBO</name>
<evidence type="ECO:0000313" key="2">
    <source>
        <dbReference type="EMBL" id="NFN36838.1"/>
    </source>
</evidence>
<evidence type="ECO:0000313" key="3">
    <source>
        <dbReference type="Proteomes" id="UP000473681"/>
    </source>
</evidence>
<protein>
    <submittedName>
        <fullName evidence="1">Uncharacterized protein</fullName>
    </submittedName>
</protein>
<proteinExistence type="predicted"/>
<sequence>MHQEEEFPDDYLDLQVWLDNKTITIETSNRRYAGIATDGEELTILYDLIINGFVEKVNTDITEVK</sequence>
<dbReference type="RefSeq" id="WP_017826627.1">
    <property type="nucleotide sequence ID" value="NZ_KT897275.1"/>
</dbReference>
<gene>
    <name evidence="2" type="ORF">FDB51_17365</name>
</gene>